<keyword evidence="6" id="KW-0949">S-adenosyl-L-methionine</keyword>
<sequence length="276" mass="29504">MSGRVVFVGAGPGAADLITLRGAAVIAAADIVIWASSLVAPEIVAHVRPDALVVDSAALPLEELEPLYTRARDEDLLVARVHTGDPGLYGATAEQRALCDRIGVDHETVPGISAFSAAAARADVEITVPEVAQSLVLTRLEGGRTPMPARETVRSFAAHGTTMALYLSAARNKALQEELLAGGYPPETPCIIGYRVSWPDELMLRCELARLSETMKEHKLWKHTVVLVGPALAAGGPTKRSHLYHPGFRHQYRDADPAARAELREHGALLRPGPDA</sequence>
<gene>
    <name evidence="8" type="ORF">GA0111570_101211</name>
</gene>
<dbReference type="PROSITE" id="PS00839">
    <property type="entry name" value="SUMT_1"/>
    <property type="match status" value="1"/>
</dbReference>
<dbReference type="Proteomes" id="UP000199086">
    <property type="component" value="Unassembled WGS sequence"/>
</dbReference>
<keyword evidence="3" id="KW-0169">Cobalamin biosynthesis</keyword>
<dbReference type="AlphaFoldDB" id="A0A1G6GD65"/>
<dbReference type="Pfam" id="PF00590">
    <property type="entry name" value="TP_methylase"/>
    <property type="match status" value="1"/>
</dbReference>
<dbReference type="InterPro" id="IPR014776">
    <property type="entry name" value="4pyrrole_Mease_sub2"/>
</dbReference>
<evidence type="ECO:0000256" key="5">
    <source>
        <dbReference type="ARBA" id="ARBA00022679"/>
    </source>
</evidence>
<name>A0A1G6GD65_9ACTN</name>
<dbReference type="InterPro" id="IPR000878">
    <property type="entry name" value="4pyrrol_Mease"/>
</dbReference>
<feature type="domain" description="Tetrapyrrole methylase" evidence="7">
    <location>
        <begin position="4"/>
        <end position="211"/>
    </location>
</feature>
<proteinExistence type="inferred from homology"/>
<comment type="pathway">
    <text evidence="1">Cofactor biosynthesis; adenosylcobalamin biosynthesis.</text>
</comment>
<dbReference type="PANTHER" id="PTHR45790:SF4">
    <property type="entry name" value="COBALT-PRECORRIN-4 C(11)-METHYLTRANSFERASE"/>
    <property type="match status" value="1"/>
</dbReference>
<evidence type="ECO:0000313" key="9">
    <source>
        <dbReference type="Proteomes" id="UP000199086"/>
    </source>
</evidence>
<evidence type="ECO:0000313" key="8">
    <source>
        <dbReference type="EMBL" id="SDB79938.1"/>
    </source>
</evidence>
<dbReference type="CDD" id="cd11641">
    <property type="entry name" value="Precorrin-4_C11-MT"/>
    <property type="match status" value="1"/>
</dbReference>
<protein>
    <submittedName>
        <fullName evidence="8">Precorrin-4 C11-methyltransferase</fullName>
    </submittedName>
</protein>
<dbReference type="EMBL" id="FMYF01000001">
    <property type="protein sequence ID" value="SDB79938.1"/>
    <property type="molecule type" value="Genomic_DNA"/>
</dbReference>
<evidence type="ECO:0000256" key="1">
    <source>
        <dbReference type="ARBA" id="ARBA00004953"/>
    </source>
</evidence>
<dbReference type="STRING" id="1577474.GA0111570_101211"/>
<dbReference type="GO" id="GO:0009236">
    <property type="term" value="P:cobalamin biosynthetic process"/>
    <property type="evidence" value="ECO:0007669"/>
    <property type="project" value="UniProtKB-UniPathway"/>
</dbReference>
<dbReference type="NCBIfam" id="TIGR01465">
    <property type="entry name" value="cobM_cbiF"/>
    <property type="match status" value="1"/>
</dbReference>
<evidence type="ECO:0000256" key="2">
    <source>
        <dbReference type="ARBA" id="ARBA00005879"/>
    </source>
</evidence>
<keyword evidence="5 8" id="KW-0808">Transferase</keyword>
<evidence type="ECO:0000256" key="4">
    <source>
        <dbReference type="ARBA" id="ARBA00022603"/>
    </source>
</evidence>
<comment type="similarity">
    <text evidence="2">Belongs to the precorrin methyltransferase family.</text>
</comment>
<dbReference type="GO" id="GO:0046026">
    <property type="term" value="F:precorrin-4 C11-methyltransferase activity"/>
    <property type="evidence" value="ECO:0007669"/>
    <property type="project" value="InterPro"/>
</dbReference>
<evidence type="ECO:0000256" key="3">
    <source>
        <dbReference type="ARBA" id="ARBA00022573"/>
    </source>
</evidence>
<evidence type="ECO:0000259" key="7">
    <source>
        <dbReference type="Pfam" id="PF00590"/>
    </source>
</evidence>
<dbReference type="OrthoDB" id="9815856at2"/>
<dbReference type="InterPro" id="IPR014777">
    <property type="entry name" value="4pyrrole_Mease_sub1"/>
</dbReference>
<dbReference type="Gene3D" id="3.30.950.10">
    <property type="entry name" value="Methyltransferase, Cobalt-precorrin-4 Transmethylase, Domain 2"/>
    <property type="match status" value="1"/>
</dbReference>
<dbReference type="PANTHER" id="PTHR45790">
    <property type="entry name" value="SIROHEME SYNTHASE-RELATED"/>
    <property type="match status" value="1"/>
</dbReference>
<dbReference type="GO" id="GO:0032259">
    <property type="term" value="P:methylation"/>
    <property type="evidence" value="ECO:0007669"/>
    <property type="project" value="UniProtKB-KW"/>
</dbReference>
<organism evidence="8 9">
    <name type="scientific">Raineyella antarctica</name>
    <dbReference type="NCBI Taxonomy" id="1577474"/>
    <lineage>
        <taxon>Bacteria</taxon>
        <taxon>Bacillati</taxon>
        <taxon>Actinomycetota</taxon>
        <taxon>Actinomycetes</taxon>
        <taxon>Propionibacteriales</taxon>
        <taxon>Propionibacteriaceae</taxon>
        <taxon>Raineyella</taxon>
    </lineage>
</organism>
<keyword evidence="9" id="KW-1185">Reference proteome</keyword>
<dbReference type="InterPro" id="IPR050161">
    <property type="entry name" value="Siro_Cobalamin_biosynth"/>
</dbReference>
<reference evidence="8 9" key="1">
    <citation type="submission" date="2016-06" db="EMBL/GenBank/DDBJ databases">
        <authorList>
            <person name="Olsen C.W."/>
            <person name="Carey S."/>
            <person name="Hinshaw L."/>
            <person name="Karasin A.I."/>
        </authorList>
    </citation>
    <scope>NUCLEOTIDE SEQUENCE [LARGE SCALE GENOMIC DNA]</scope>
    <source>
        <strain evidence="8 9">LZ-22</strain>
    </source>
</reference>
<dbReference type="InterPro" id="IPR003043">
    <property type="entry name" value="Uropor_MeTrfase_CS"/>
</dbReference>
<dbReference type="Gene3D" id="3.40.1010.10">
    <property type="entry name" value="Cobalt-precorrin-4 Transmethylase, Domain 1"/>
    <property type="match status" value="1"/>
</dbReference>
<dbReference type="SUPFAM" id="SSF53790">
    <property type="entry name" value="Tetrapyrrole methylase"/>
    <property type="match status" value="1"/>
</dbReference>
<dbReference type="InterPro" id="IPR006362">
    <property type="entry name" value="Cbl_synth_CobM/CibF"/>
</dbReference>
<dbReference type="UniPathway" id="UPA00148"/>
<keyword evidence="4 8" id="KW-0489">Methyltransferase</keyword>
<dbReference type="RefSeq" id="WP_092605490.1">
    <property type="nucleotide sequence ID" value="NZ_FMYF01000001.1"/>
</dbReference>
<evidence type="ECO:0000256" key="6">
    <source>
        <dbReference type="ARBA" id="ARBA00022691"/>
    </source>
</evidence>
<dbReference type="InterPro" id="IPR035996">
    <property type="entry name" value="4pyrrol_Methylase_sf"/>
</dbReference>
<accession>A0A1G6GD65</accession>